<evidence type="ECO:0000313" key="2">
    <source>
        <dbReference type="EMBL" id="RDJ98428.1"/>
    </source>
</evidence>
<feature type="compositionally biased region" description="Polar residues" evidence="1">
    <location>
        <begin position="28"/>
        <end position="46"/>
    </location>
</feature>
<dbReference type="EMBL" id="QHKS01000034">
    <property type="protein sequence ID" value="RDJ98428.1"/>
    <property type="molecule type" value="Genomic_DNA"/>
</dbReference>
<proteinExistence type="predicted"/>
<dbReference type="Proteomes" id="UP000254875">
    <property type="component" value="Unassembled WGS sequence"/>
</dbReference>
<protein>
    <submittedName>
        <fullName evidence="2">Uncharacterized protein</fullName>
    </submittedName>
</protein>
<gene>
    <name evidence="2" type="ORF">DLM46_33240</name>
</gene>
<keyword evidence="3" id="KW-1185">Reference proteome</keyword>
<evidence type="ECO:0000256" key="1">
    <source>
        <dbReference type="SAM" id="MobiDB-lite"/>
    </source>
</evidence>
<comment type="caution">
    <text evidence="2">The sequence shown here is derived from an EMBL/GenBank/DDBJ whole genome shotgun (WGS) entry which is preliminary data.</text>
</comment>
<evidence type="ECO:0000313" key="3">
    <source>
        <dbReference type="Proteomes" id="UP000254875"/>
    </source>
</evidence>
<dbReference type="AlphaFoldDB" id="A0A370MYH6"/>
<feature type="compositionally biased region" description="Low complexity" evidence="1">
    <location>
        <begin position="1"/>
        <end position="16"/>
    </location>
</feature>
<accession>A0A370MYH6</accession>
<feature type="region of interest" description="Disordered" evidence="1">
    <location>
        <begin position="1"/>
        <end position="60"/>
    </location>
</feature>
<sequence length="60" mass="6470">MTIQNNQFRRSQNNNRPAKVEKPVAHSMSMTSASTNDKAGTAQTSVPPVDFGGKHIITTA</sequence>
<reference evidence="3" key="1">
    <citation type="submission" date="2018-05" db="EMBL/GenBank/DDBJ databases">
        <authorList>
            <person name="Feng T."/>
        </authorList>
    </citation>
    <scope>NUCLEOTIDE SEQUENCE [LARGE SCALE GENOMIC DNA]</scope>
    <source>
        <strain evidence="3">S27</strain>
    </source>
</reference>
<name>A0A370MYH6_9BURK</name>
<organism evidence="2 3">
    <name type="scientific">Paraburkholderia lacunae</name>
    <dbReference type="NCBI Taxonomy" id="2211104"/>
    <lineage>
        <taxon>Bacteria</taxon>
        <taxon>Pseudomonadati</taxon>
        <taxon>Pseudomonadota</taxon>
        <taxon>Betaproteobacteria</taxon>
        <taxon>Burkholderiales</taxon>
        <taxon>Burkholderiaceae</taxon>
        <taxon>Paraburkholderia</taxon>
    </lineage>
</organism>